<name>A0A918KE83_9GAMM</name>
<keyword evidence="3" id="KW-0378">Hydrolase</keyword>
<dbReference type="InterPro" id="IPR052379">
    <property type="entry name" value="Type_VII_TA_RNase"/>
</dbReference>
<dbReference type="NCBIfam" id="NF047751">
    <property type="entry name" value="HepT_toxin"/>
    <property type="match status" value="1"/>
</dbReference>
<proteinExistence type="inferred from homology"/>
<dbReference type="SUPFAM" id="SSF81593">
    <property type="entry name" value="Nucleotidyltransferase substrate binding subunit/domain"/>
    <property type="match status" value="1"/>
</dbReference>
<comment type="similarity">
    <text evidence="4">Belongs to the HepT RNase toxin family.</text>
</comment>
<dbReference type="Proteomes" id="UP000626148">
    <property type="component" value="Unassembled WGS sequence"/>
</dbReference>
<dbReference type="InterPro" id="IPR008201">
    <property type="entry name" value="HepT-like"/>
</dbReference>
<evidence type="ECO:0000256" key="2">
    <source>
        <dbReference type="ARBA" id="ARBA00022722"/>
    </source>
</evidence>
<comment type="caution">
    <text evidence="5">The sequence shown here is derived from an EMBL/GenBank/DDBJ whole genome shotgun (WGS) entry which is preliminary data.</text>
</comment>
<evidence type="ECO:0000313" key="5">
    <source>
        <dbReference type="EMBL" id="GGX60104.1"/>
    </source>
</evidence>
<evidence type="ECO:0000256" key="1">
    <source>
        <dbReference type="ARBA" id="ARBA00022649"/>
    </source>
</evidence>
<dbReference type="PANTHER" id="PTHR33397">
    <property type="entry name" value="UPF0331 PROTEIN YUTE"/>
    <property type="match status" value="1"/>
</dbReference>
<organism evidence="5 6">
    <name type="scientific">Saccharospirillum salsuginis</name>
    <dbReference type="NCBI Taxonomy" id="418750"/>
    <lineage>
        <taxon>Bacteria</taxon>
        <taxon>Pseudomonadati</taxon>
        <taxon>Pseudomonadota</taxon>
        <taxon>Gammaproteobacteria</taxon>
        <taxon>Oceanospirillales</taxon>
        <taxon>Saccharospirillaceae</taxon>
        <taxon>Saccharospirillum</taxon>
    </lineage>
</organism>
<accession>A0A918KE83</accession>
<dbReference type="RefSeq" id="WP_189610127.1">
    <property type="nucleotide sequence ID" value="NZ_BMXR01000007.1"/>
</dbReference>
<dbReference type="EMBL" id="BMXR01000007">
    <property type="protein sequence ID" value="GGX60104.1"/>
    <property type="molecule type" value="Genomic_DNA"/>
</dbReference>
<reference evidence="5" key="2">
    <citation type="submission" date="2020-09" db="EMBL/GenBank/DDBJ databases">
        <authorList>
            <person name="Sun Q."/>
            <person name="Kim S."/>
        </authorList>
    </citation>
    <scope>NUCLEOTIDE SEQUENCE</scope>
    <source>
        <strain evidence="5">KCTC 22169</strain>
    </source>
</reference>
<dbReference type="GO" id="GO:0004540">
    <property type="term" value="F:RNA nuclease activity"/>
    <property type="evidence" value="ECO:0007669"/>
    <property type="project" value="InterPro"/>
</dbReference>
<keyword evidence="2" id="KW-0540">Nuclease</keyword>
<gene>
    <name evidence="5" type="ORF">GCM10007392_30140</name>
</gene>
<keyword evidence="6" id="KW-1185">Reference proteome</keyword>
<dbReference type="Pfam" id="PF01934">
    <property type="entry name" value="HepT-like"/>
    <property type="match status" value="1"/>
</dbReference>
<dbReference type="PANTHER" id="PTHR33397:SF5">
    <property type="entry name" value="RNASE YUTE-RELATED"/>
    <property type="match status" value="1"/>
</dbReference>
<keyword evidence="1" id="KW-1277">Toxin-antitoxin system</keyword>
<dbReference type="InterPro" id="IPR037038">
    <property type="entry name" value="HepT-like_sf"/>
</dbReference>
<reference evidence="5" key="1">
    <citation type="journal article" date="2014" name="Int. J. Syst. Evol. Microbiol.">
        <title>Complete genome sequence of Corynebacterium casei LMG S-19264T (=DSM 44701T), isolated from a smear-ripened cheese.</title>
        <authorList>
            <consortium name="US DOE Joint Genome Institute (JGI-PGF)"/>
            <person name="Walter F."/>
            <person name="Albersmeier A."/>
            <person name="Kalinowski J."/>
            <person name="Ruckert C."/>
        </authorList>
    </citation>
    <scope>NUCLEOTIDE SEQUENCE</scope>
    <source>
        <strain evidence="5">KCTC 22169</strain>
    </source>
</reference>
<dbReference type="GO" id="GO:0016787">
    <property type="term" value="F:hydrolase activity"/>
    <property type="evidence" value="ECO:0007669"/>
    <property type="project" value="UniProtKB-KW"/>
</dbReference>
<evidence type="ECO:0008006" key="7">
    <source>
        <dbReference type="Google" id="ProtNLM"/>
    </source>
</evidence>
<dbReference type="Gene3D" id="1.20.120.580">
    <property type="entry name" value="bsu32300-like"/>
    <property type="match status" value="1"/>
</dbReference>
<dbReference type="AlphaFoldDB" id="A0A918KE83"/>
<evidence type="ECO:0000313" key="6">
    <source>
        <dbReference type="Proteomes" id="UP000626148"/>
    </source>
</evidence>
<sequence length="139" mass="15900">MAYRVPAQYLASIQEHASECEADIDRLKARLKDLPWGRFEELAAERTLQTLIEAAIGIAKHWCKAETGHVATEALQAFKRLQAERLIEESDDWRKMVGLRNALVHDYLDIDDSIVRSVIEDGHYRRPLAFIRTAIQALS</sequence>
<protein>
    <recommendedName>
        <fullName evidence="7">DUF86 domain-containing protein</fullName>
    </recommendedName>
</protein>
<evidence type="ECO:0000256" key="3">
    <source>
        <dbReference type="ARBA" id="ARBA00022801"/>
    </source>
</evidence>
<evidence type="ECO:0000256" key="4">
    <source>
        <dbReference type="ARBA" id="ARBA00024207"/>
    </source>
</evidence>
<dbReference type="GO" id="GO:0110001">
    <property type="term" value="C:toxin-antitoxin complex"/>
    <property type="evidence" value="ECO:0007669"/>
    <property type="project" value="InterPro"/>
</dbReference>